<dbReference type="PANTHER" id="PTHR14969:SF13">
    <property type="entry name" value="AT30094P"/>
    <property type="match status" value="1"/>
</dbReference>
<dbReference type="CDD" id="cd03392">
    <property type="entry name" value="PAP2_like_2"/>
    <property type="match status" value="1"/>
</dbReference>
<name>A0ABQ1NE44_9BACI</name>
<keyword evidence="4" id="KW-1185">Reference proteome</keyword>
<protein>
    <submittedName>
        <fullName evidence="3">Phosphatidylglycerophosphatase B</fullName>
    </submittedName>
</protein>
<dbReference type="InterPro" id="IPR036938">
    <property type="entry name" value="PAP2/HPO_sf"/>
</dbReference>
<evidence type="ECO:0000313" key="3">
    <source>
        <dbReference type="EMBL" id="GGC73990.1"/>
    </source>
</evidence>
<feature type="transmembrane region" description="Helical" evidence="1">
    <location>
        <begin position="65"/>
        <end position="82"/>
    </location>
</feature>
<dbReference type="Gene3D" id="1.20.144.10">
    <property type="entry name" value="Phosphatidic acid phosphatase type 2/haloperoxidase"/>
    <property type="match status" value="2"/>
</dbReference>
<feature type="transmembrane region" description="Helical" evidence="1">
    <location>
        <begin position="7"/>
        <end position="28"/>
    </location>
</feature>
<keyword evidence="1" id="KW-1133">Transmembrane helix</keyword>
<evidence type="ECO:0000256" key="1">
    <source>
        <dbReference type="SAM" id="Phobius"/>
    </source>
</evidence>
<feature type="domain" description="Phosphatidic acid phosphatase type 2/haloperoxidase" evidence="2">
    <location>
        <begin position="87"/>
        <end position="200"/>
    </location>
</feature>
<comment type="caution">
    <text evidence="3">The sequence shown here is derived from an EMBL/GenBank/DDBJ whole genome shotgun (WGS) entry which is preliminary data.</text>
</comment>
<feature type="transmembrane region" description="Helical" evidence="1">
    <location>
        <begin position="129"/>
        <end position="148"/>
    </location>
</feature>
<feature type="transmembrane region" description="Helical" evidence="1">
    <location>
        <begin position="89"/>
        <end position="109"/>
    </location>
</feature>
<keyword evidence="1" id="KW-0472">Membrane</keyword>
<proteinExistence type="predicted"/>
<organism evidence="3 4">
    <name type="scientific">Thalassobacillus devorans</name>
    <dbReference type="NCBI Taxonomy" id="279813"/>
    <lineage>
        <taxon>Bacteria</taxon>
        <taxon>Bacillati</taxon>
        <taxon>Bacillota</taxon>
        <taxon>Bacilli</taxon>
        <taxon>Bacillales</taxon>
        <taxon>Bacillaceae</taxon>
        <taxon>Thalassobacillus</taxon>
    </lineage>
</organism>
<keyword evidence="1" id="KW-0812">Transmembrane</keyword>
<dbReference type="EMBL" id="BMCJ01000001">
    <property type="protein sequence ID" value="GGC73990.1"/>
    <property type="molecule type" value="Genomic_DNA"/>
</dbReference>
<dbReference type="SMART" id="SM00014">
    <property type="entry name" value="acidPPc"/>
    <property type="match status" value="1"/>
</dbReference>
<evidence type="ECO:0000259" key="2">
    <source>
        <dbReference type="SMART" id="SM00014"/>
    </source>
</evidence>
<dbReference type="PANTHER" id="PTHR14969">
    <property type="entry name" value="SPHINGOSINE-1-PHOSPHATE PHOSPHOHYDROLASE"/>
    <property type="match status" value="1"/>
</dbReference>
<sequence length="215" mass="24266">MRKKQRYFLTAMLVLAFLSVIIFTFQVASEGTPNLDRWASPFVAEVEGTAVESMFRWITELGSSWFLYTIAIITGLILWFYYKDILAGIMLVAGVAAGYGANFAIKHLVQRERPRILESVDGTGLSYPSGHAMVSMVTYSLLVYFLMIQMKSMKAAVWILAVGLILILLIGFSRYVLRVHYLTDVVAGFSFGILVVAVWLSLYHRWKGRRESSPT</sequence>
<feature type="transmembrane region" description="Helical" evidence="1">
    <location>
        <begin position="181"/>
        <end position="203"/>
    </location>
</feature>
<evidence type="ECO:0000313" key="4">
    <source>
        <dbReference type="Proteomes" id="UP000619534"/>
    </source>
</evidence>
<dbReference type="Proteomes" id="UP000619534">
    <property type="component" value="Unassembled WGS sequence"/>
</dbReference>
<dbReference type="Pfam" id="PF01569">
    <property type="entry name" value="PAP2"/>
    <property type="match status" value="1"/>
</dbReference>
<gene>
    <name evidence="3" type="ORF">GCM10007216_00770</name>
</gene>
<accession>A0ABQ1NE44</accession>
<feature type="transmembrane region" description="Helical" evidence="1">
    <location>
        <begin position="155"/>
        <end position="175"/>
    </location>
</feature>
<reference evidence="4" key="1">
    <citation type="journal article" date="2019" name="Int. J. Syst. Evol. Microbiol.">
        <title>The Global Catalogue of Microorganisms (GCM) 10K type strain sequencing project: providing services to taxonomists for standard genome sequencing and annotation.</title>
        <authorList>
            <consortium name="The Broad Institute Genomics Platform"/>
            <consortium name="The Broad Institute Genome Sequencing Center for Infectious Disease"/>
            <person name="Wu L."/>
            <person name="Ma J."/>
        </authorList>
    </citation>
    <scope>NUCLEOTIDE SEQUENCE [LARGE SCALE GENOMIC DNA]</scope>
    <source>
        <strain evidence="4">CCM 7282</strain>
    </source>
</reference>
<dbReference type="RefSeq" id="WP_062444239.1">
    <property type="nucleotide sequence ID" value="NZ_BMCJ01000001.1"/>
</dbReference>
<dbReference type="InterPro" id="IPR000326">
    <property type="entry name" value="PAP2/HPO"/>
</dbReference>
<dbReference type="SUPFAM" id="SSF48317">
    <property type="entry name" value="Acid phosphatase/Vanadium-dependent haloperoxidase"/>
    <property type="match status" value="1"/>
</dbReference>